<accession>A0A080ZJ74</accession>
<evidence type="ECO:0000313" key="2">
    <source>
        <dbReference type="EMBL" id="ETO66685.1"/>
    </source>
</evidence>
<evidence type="ECO:0008006" key="4">
    <source>
        <dbReference type="Google" id="ProtNLM"/>
    </source>
</evidence>
<name>A0A080ZJ74_PHYNI</name>
<dbReference type="AlphaFoldDB" id="A0A080ZJ74"/>
<sequence>MTRVLHIFEQFEPHPIQQALSSDVIGCVLPRAPSARDLVHVNAGKISSYTSSAARNTDGLANKGQTNQPKPTLEPRKNSHISAPTKSSLERSSPKRHRKRRAKGTAEHREQRRVDQERYRKKKAQREHDLAKVVKRLSQEVPLLQMQHMRMAFGVKLTLEAVVTEYFQLFRYGVQFSNETSSCYLKARSQQQLVFLRMAMSNDVTLGELRGVEALLEQWKRCSTYFVHLELHQGEVSNPSPNFIWACATLSVTITKTTLEEVLSQLIEIEQDYRLELRSRLLGQQLALPCRVCFEWDESSKRVVRLETMVDFFTPLLDVLGCVEYVALVMQKLLITLEGIIGL</sequence>
<proteinExistence type="predicted"/>
<feature type="region of interest" description="Disordered" evidence="1">
    <location>
        <begin position="54"/>
        <end position="127"/>
    </location>
</feature>
<reference evidence="2 3" key="1">
    <citation type="submission" date="2013-11" db="EMBL/GenBank/DDBJ databases">
        <title>The Genome Sequence of Phytophthora parasitica P1976.</title>
        <authorList>
            <consortium name="The Broad Institute Genomics Platform"/>
            <person name="Russ C."/>
            <person name="Tyler B."/>
            <person name="Panabieres F."/>
            <person name="Shan W."/>
            <person name="Tripathy S."/>
            <person name="Grunwald N."/>
            <person name="Machado M."/>
            <person name="Johnson C.S."/>
            <person name="Walker B."/>
            <person name="Young S."/>
            <person name="Zeng Q."/>
            <person name="Gargeya S."/>
            <person name="Fitzgerald M."/>
            <person name="Haas B."/>
            <person name="Abouelleil A."/>
            <person name="Allen A.W."/>
            <person name="Alvarado L."/>
            <person name="Arachchi H.M."/>
            <person name="Berlin A.M."/>
            <person name="Chapman S.B."/>
            <person name="Gainer-Dewar J."/>
            <person name="Goldberg J."/>
            <person name="Griggs A."/>
            <person name="Gujja S."/>
            <person name="Hansen M."/>
            <person name="Howarth C."/>
            <person name="Imamovic A."/>
            <person name="Ireland A."/>
            <person name="Larimer J."/>
            <person name="McCowan C."/>
            <person name="Murphy C."/>
            <person name="Pearson M."/>
            <person name="Poon T.W."/>
            <person name="Priest M."/>
            <person name="Roberts A."/>
            <person name="Saif S."/>
            <person name="Shea T."/>
            <person name="Sisk P."/>
            <person name="Sykes S."/>
            <person name="Wortman J."/>
            <person name="Nusbaum C."/>
            <person name="Birren B."/>
        </authorList>
    </citation>
    <scope>NUCLEOTIDE SEQUENCE [LARGE SCALE GENOMIC DNA]</scope>
    <source>
        <strain evidence="2 3">P1976</strain>
    </source>
</reference>
<protein>
    <recommendedName>
        <fullName evidence="4">BZIP domain-containing protein</fullName>
    </recommendedName>
</protein>
<comment type="caution">
    <text evidence="2">The sequence shown here is derived from an EMBL/GenBank/DDBJ whole genome shotgun (WGS) entry which is preliminary data.</text>
</comment>
<feature type="compositionally biased region" description="Basic and acidic residues" evidence="1">
    <location>
        <begin position="104"/>
        <end position="118"/>
    </location>
</feature>
<organism evidence="2 3">
    <name type="scientific">Phytophthora nicotianae P1976</name>
    <dbReference type="NCBI Taxonomy" id="1317066"/>
    <lineage>
        <taxon>Eukaryota</taxon>
        <taxon>Sar</taxon>
        <taxon>Stramenopiles</taxon>
        <taxon>Oomycota</taxon>
        <taxon>Peronosporomycetes</taxon>
        <taxon>Peronosporales</taxon>
        <taxon>Peronosporaceae</taxon>
        <taxon>Phytophthora</taxon>
    </lineage>
</organism>
<evidence type="ECO:0000313" key="3">
    <source>
        <dbReference type="Proteomes" id="UP000028582"/>
    </source>
</evidence>
<dbReference type="EMBL" id="ANJA01003006">
    <property type="protein sequence ID" value="ETO66685.1"/>
    <property type="molecule type" value="Genomic_DNA"/>
</dbReference>
<evidence type="ECO:0000256" key="1">
    <source>
        <dbReference type="SAM" id="MobiDB-lite"/>
    </source>
</evidence>
<gene>
    <name evidence="2" type="ORF">F444_16232</name>
</gene>
<dbReference type="Proteomes" id="UP000028582">
    <property type="component" value="Unassembled WGS sequence"/>
</dbReference>
<feature type="compositionally biased region" description="Basic residues" evidence="1">
    <location>
        <begin position="94"/>
        <end position="103"/>
    </location>
</feature>